<evidence type="ECO:0000313" key="4">
    <source>
        <dbReference type="Proteomes" id="UP000008810"/>
    </source>
</evidence>
<proteinExistence type="predicted"/>
<feature type="compositionally biased region" description="Basic residues" evidence="1">
    <location>
        <begin position="48"/>
        <end position="64"/>
    </location>
</feature>
<evidence type="ECO:0000313" key="2">
    <source>
        <dbReference type="EMBL" id="PNT71087.1"/>
    </source>
</evidence>
<protein>
    <submittedName>
        <fullName evidence="2 3">Uncharacterized protein</fullName>
    </submittedName>
</protein>
<dbReference type="InParanoid" id="A0A2K2D9Z4"/>
<feature type="compositionally biased region" description="Low complexity" evidence="1">
    <location>
        <begin position="73"/>
        <end position="92"/>
    </location>
</feature>
<reference evidence="2 3" key="1">
    <citation type="journal article" date="2010" name="Nature">
        <title>Genome sequencing and analysis of the model grass Brachypodium distachyon.</title>
        <authorList>
            <consortium name="International Brachypodium Initiative"/>
        </authorList>
    </citation>
    <scope>NUCLEOTIDE SEQUENCE [LARGE SCALE GENOMIC DNA]</scope>
    <source>
        <strain evidence="2 3">Bd21</strain>
    </source>
</reference>
<dbReference type="Gramene" id="PNT71087">
    <property type="protein sequence ID" value="PNT71087"/>
    <property type="gene ID" value="BRADI_2g22886v3"/>
</dbReference>
<evidence type="ECO:0000256" key="1">
    <source>
        <dbReference type="SAM" id="MobiDB-lite"/>
    </source>
</evidence>
<sequence length="122" mass="13205">MSRNPQTSQRSQILPSLLSDQHAPRDRWPPSKLRPYPPQESAPATGCRRSRSRSGGVRSRRKSSRTWSPPSPASLRASSAPTRTATAASRALATPTVVMVIDVMSWPASISGGCRGFYVVTS</sequence>
<dbReference type="EMBL" id="CM000881">
    <property type="protein sequence ID" value="PNT71087.1"/>
    <property type="molecule type" value="Genomic_DNA"/>
</dbReference>
<reference evidence="3" key="3">
    <citation type="submission" date="2018-08" db="UniProtKB">
        <authorList>
            <consortium name="EnsemblPlants"/>
        </authorList>
    </citation>
    <scope>IDENTIFICATION</scope>
    <source>
        <strain evidence="3">cv. Bd21</strain>
    </source>
</reference>
<name>A0A2K2D9Z4_BRADI</name>
<gene>
    <name evidence="2" type="ORF">BRADI_2g22886v3</name>
</gene>
<feature type="region of interest" description="Disordered" evidence="1">
    <location>
        <begin position="1"/>
        <end position="92"/>
    </location>
</feature>
<feature type="compositionally biased region" description="Polar residues" evidence="1">
    <location>
        <begin position="1"/>
        <end position="14"/>
    </location>
</feature>
<dbReference type="EnsemblPlants" id="PNT71087">
    <property type="protein sequence ID" value="PNT71087"/>
    <property type="gene ID" value="BRADI_2g22886v3"/>
</dbReference>
<dbReference type="AlphaFoldDB" id="A0A2K2D9Z4"/>
<organism evidence="2">
    <name type="scientific">Brachypodium distachyon</name>
    <name type="common">Purple false brome</name>
    <name type="synonym">Trachynia distachya</name>
    <dbReference type="NCBI Taxonomy" id="15368"/>
    <lineage>
        <taxon>Eukaryota</taxon>
        <taxon>Viridiplantae</taxon>
        <taxon>Streptophyta</taxon>
        <taxon>Embryophyta</taxon>
        <taxon>Tracheophyta</taxon>
        <taxon>Spermatophyta</taxon>
        <taxon>Magnoliopsida</taxon>
        <taxon>Liliopsida</taxon>
        <taxon>Poales</taxon>
        <taxon>Poaceae</taxon>
        <taxon>BOP clade</taxon>
        <taxon>Pooideae</taxon>
        <taxon>Stipodae</taxon>
        <taxon>Brachypodieae</taxon>
        <taxon>Brachypodium</taxon>
    </lineage>
</organism>
<accession>A0A2K2D9Z4</accession>
<dbReference type="Proteomes" id="UP000008810">
    <property type="component" value="Chromosome 2"/>
</dbReference>
<keyword evidence="4" id="KW-1185">Reference proteome</keyword>
<dbReference type="ExpressionAtlas" id="A0A2K2D9Z4">
    <property type="expression patterns" value="baseline"/>
</dbReference>
<reference evidence="2" key="2">
    <citation type="submission" date="2017-06" db="EMBL/GenBank/DDBJ databases">
        <title>WGS assembly of Brachypodium distachyon.</title>
        <authorList>
            <consortium name="The International Brachypodium Initiative"/>
            <person name="Lucas S."/>
            <person name="Harmon-Smith M."/>
            <person name="Lail K."/>
            <person name="Tice H."/>
            <person name="Grimwood J."/>
            <person name="Bruce D."/>
            <person name="Barry K."/>
            <person name="Shu S."/>
            <person name="Lindquist E."/>
            <person name="Wang M."/>
            <person name="Pitluck S."/>
            <person name="Vogel J.P."/>
            <person name="Garvin D.F."/>
            <person name="Mockler T.C."/>
            <person name="Schmutz J."/>
            <person name="Rokhsar D."/>
            <person name="Bevan M.W."/>
        </authorList>
    </citation>
    <scope>NUCLEOTIDE SEQUENCE</scope>
    <source>
        <strain evidence="2">Bd21</strain>
    </source>
</reference>
<evidence type="ECO:0000313" key="3">
    <source>
        <dbReference type="EnsemblPlants" id="PNT71087"/>
    </source>
</evidence>